<dbReference type="SUPFAM" id="SSF52490">
    <property type="entry name" value="Tubulin nucleotide-binding domain-like"/>
    <property type="match status" value="1"/>
</dbReference>
<proteinExistence type="inferred from homology"/>
<comment type="similarity">
    <text evidence="1">Belongs to the tubulin family.</text>
</comment>
<dbReference type="Gene3D" id="1.10.287.600">
    <property type="entry name" value="Helix hairpin bin"/>
    <property type="match status" value="1"/>
</dbReference>
<accession>A0A9X8E3C3</accession>
<evidence type="ECO:0000259" key="5">
    <source>
        <dbReference type="SMART" id="SM00865"/>
    </source>
</evidence>
<dbReference type="PRINTS" id="PR01161">
    <property type="entry name" value="TUBULIN"/>
</dbReference>
<dbReference type="GO" id="GO:0005525">
    <property type="term" value="F:GTP binding"/>
    <property type="evidence" value="ECO:0007669"/>
    <property type="project" value="UniProtKB-KW"/>
</dbReference>
<dbReference type="GO" id="GO:0005874">
    <property type="term" value="C:microtubule"/>
    <property type="evidence" value="ECO:0007669"/>
    <property type="project" value="UniProtKB-KW"/>
</dbReference>
<evidence type="ECO:0000256" key="1">
    <source>
        <dbReference type="ARBA" id="ARBA00009636"/>
    </source>
</evidence>
<dbReference type="GO" id="GO:0007017">
    <property type="term" value="P:microtubule-based process"/>
    <property type="evidence" value="ECO:0007669"/>
    <property type="project" value="InterPro"/>
</dbReference>
<dbReference type="Pfam" id="PF03953">
    <property type="entry name" value="Tubulin_C"/>
    <property type="match status" value="1"/>
</dbReference>
<evidence type="ECO:0000256" key="4">
    <source>
        <dbReference type="ARBA" id="ARBA00023134"/>
    </source>
</evidence>
<keyword evidence="3" id="KW-0547">Nucleotide-binding</keyword>
<comment type="caution">
    <text evidence="6">The sequence shown here is derived from an EMBL/GenBank/DDBJ whole genome shotgun (WGS) entry which is preliminary data.</text>
</comment>
<keyword evidence="4" id="KW-0342">GTP-binding</keyword>
<dbReference type="SUPFAM" id="SSF55307">
    <property type="entry name" value="Tubulin C-terminal domain-like"/>
    <property type="match status" value="1"/>
</dbReference>
<dbReference type="Proteomes" id="UP000275652">
    <property type="component" value="Unassembled WGS sequence"/>
</dbReference>
<dbReference type="SMART" id="SM00865">
    <property type="entry name" value="Tubulin_C"/>
    <property type="match status" value="1"/>
</dbReference>
<dbReference type="InterPro" id="IPR000217">
    <property type="entry name" value="Tubulin"/>
</dbReference>
<dbReference type="InterPro" id="IPR008280">
    <property type="entry name" value="Tub_FtsZ_C"/>
</dbReference>
<evidence type="ECO:0000313" key="6">
    <source>
        <dbReference type="EMBL" id="RLO08672.1"/>
    </source>
</evidence>
<dbReference type="EMBL" id="QUTI01021277">
    <property type="protein sequence ID" value="RLO08672.1"/>
    <property type="molecule type" value="Genomic_DNA"/>
</dbReference>
<dbReference type="InterPro" id="IPR023123">
    <property type="entry name" value="Tubulin_C"/>
</dbReference>
<reference evidence="6 7" key="1">
    <citation type="journal article" date="2018" name="J. Invertebr. Pathol.">
        <title>New genotyping method for the causative agent of crayfish plague (Aphanomyces astaci) based on whole genome data.</title>
        <authorList>
            <person name="Minardi D."/>
            <person name="Studholme D.J."/>
            <person name="van der Giezen M."/>
            <person name="Pretto T."/>
            <person name="Oidtmann B."/>
        </authorList>
    </citation>
    <scope>NUCLEOTIDE SEQUENCE [LARGE SCALE GENOMIC DNA]</scope>
    <source>
        <strain evidence="6 7">KB13</strain>
    </source>
</reference>
<feature type="non-terminal residue" evidence="6">
    <location>
        <position position="1"/>
    </location>
</feature>
<sequence>GTGSGLGTYILGLLEDHYPEAFRFTTGQLHLMTMWTDDSMLALRELTLHADCVLPIENEALYDMLEVNSDVLHRLLTVMRFDGSLNVDLNEITTNLVPFPKLHYLLSSVAPLWADKVMQPRRISQMFSDAFQRDHQLIKTNPKGGIMLACGLLLRGNVQVSDIQANIQRLRAELRMIPWNEDGFKVGLCSVPALGHPVSLLSRDTFERMHTRFLKLYKRKAHVHHYLAYMDMSAFEDAVENVQWLVAEYRKLNDTSSLDIPAASRPKPLF</sequence>
<dbReference type="Gene3D" id="3.40.50.1440">
    <property type="entry name" value="Tubulin/FtsZ, GTPase domain"/>
    <property type="match status" value="1"/>
</dbReference>
<protein>
    <recommendedName>
        <fullName evidence="5">Tubulin/FtsZ 2-layer sandwich domain-containing protein</fullName>
    </recommendedName>
</protein>
<dbReference type="Gene3D" id="3.30.1330.20">
    <property type="entry name" value="Tubulin/FtsZ, C-terminal domain"/>
    <property type="match status" value="1"/>
</dbReference>
<keyword evidence="2" id="KW-0493">Microtubule</keyword>
<gene>
    <name evidence="6" type="ORF">DYB28_005370</name>
</gene>
<dbReference type="PANTHER" id="PTHR11588">
    <property type="entry name" value="TUBULIN"/>
    <property type="match status" value="1"/>
</dbReference>
<dbReference type="InterPro" id="IPR018316">
    <property type="entry name" value="Tubulin/FtsZ_2-layer-sand-dom"/>
</dbReference>
<dbReference type="AlphaFoldDB" id="A0A9X8E3C3"/>
<organism evidence="6 7">
    <name type="scientific">Aphanomyces astaci</name>
    <name type="common">Crayfish plague agent</name>
    <dbReference type="NCBI Taxonomy" id="112090"/>
    <lineage>
        <taxon>Eukaryota</taxon>
        <taxon>Sar</taxon>
        <taxon>Stramenopiles</taxon>
        <taxon>Oomycota</taxon>
        <taxon>Saprolegniomycetes</taxon>
        <taxon>Saprolegniales</taxon>
        <taxon>Verrucalvaceae</taxon>
        <taxon>Aphanomyces</taxon>
    </lineage>
</organism>
<dbReference type="InterPro" id="IPR037103">
    <property type="entry name" value="Tubulin/FtsZ-like_C"/>
</dbReference>
<name>A0A9X8E3C3_APHAT</name>
<evidence type="ECO:0000256" key="3">
    <source>
        <dbReference type="ARBA" id="ARBA00022741"/>
    </source>
</evidence>
<feature type="domain" description="Tubulin/FtsZ 2-layer sandwich" evidence="5">
    <location>
        <begin position="85"/>
        <end position="222"/>
    </location>
</feature>
<dbReference type="FunFam" id="1.10.287.600:FF:000007">
    <property type="entry name" value="tubulin epsilon chain"/>
    <property type="match status" value="1"/>
</dbReference>
<dbReference type="InterPro" id="IPR036525">
    <property type="entry name" value="Tubulin/FtsZ_GTPase_sf"/>
</dbReference>
<evidence type="ECO:0000256" key="2">
    <source>
        <dbReference type="ARBA" id="ARBA00022701"/>
    </source>
</evidence>
<evidence type="ECO:0000313" key="7">
    <source>
        <dbReference type="Proteomes" id="UP000275652"/>
    </source>
</evidence>